<evidence type="ECO:0000313" key="5">
    <source>
        <dbReference type="Proteomes" id="UP000188354"/>
    </source>
</evidence>
<organism evidence="4 5">
    <name type="scientific">Lupinus angustifolius</name>
    <name type="common">Narrow-leaved blue lupine</name>
    <dbReference type="NCBI Taxonomy" id="3871"/>
    <lineage>
        <taxon>Eukaryota</taxon>
        <taxon>Viridiplantae</taxon>
        <taxon>Streptophyta</taxon>
        <taxon>Embryophyta</taxon>
        <taxon>Tracheophyta</taxon>
        <taxon>Spermatophyta</taxon>
        <taxon>Magnoliopsida</taxon>
        <taxon>eudicotyledons</taxon>
        <taxon>Gunneridae</taxon>
        <taxon>Pentapetalae</taxon>
        <taxon>rosids</taxon>
        <taxon>fabids</taxon>
        <taxon>Fabales</taxon>
        <taxon>Fabaceae</taxon>
        <taxon>Papilionoideae</taxon>
        <taxon>50 kb inversion clade</taxon>
        <taxon>genistoids sensu lato</taxon>
        <taxon>core genistoids</taxon>
        <taxon>Genisteae</taxon>
        <taxon>Lupinus</taxon>
    </lineage>
</organism>
<protein>
    <submittedName>
        <fullName evidence="4">Uncharacterized protein</fullName>
    </submittedName>
</protein>
<dbReference type="GO" id="GO:0043067">
    <property type="term" value="P:regulation of programmed cell death"/>
    <property type="evidence" value="ECO:0007669"/>
    <property type="project" value="TreeGrafter"/>
</dbReference>
<dbReference type="AlphaFoldDB" id="A0A4P1QQH0"/>
<sequence>MMNPVDNINLYNSHQMGYDSLLPLSATTTADNIFRPPCNTFIAADSFPQKTAMNSDSSLTYNVHNCDSFSFLGEDLSLHLQKQQQQQLNINNIISEQIEKLKMEVVEKRKRETRKIMETIEVSVMKRVKAKENEIEKIGNLNYGLEEKVKSLCMENKTWRNLAQSNEATANALRNILEQVLTHANGGATINHAGATVPASSCCGSTDGVKNKEKDKDGVWRRIIGCAGVKDKEDLEIK</sequence>
<keyword evidence="1" id="KW-0479">Metal-binding</keyword>
<dbReference type="GO" id="GO:0004842">
    <property type="term" value="F:ubiquitin-protein transferase activity"/>
    <property type="evidence" value="ECO:0007669"/>
    <property type="project" value="TreeGrafter"/>
</dbReference>
<dbReference type="PANTHER" id="PTHR42647:SF12">
    <property type="entry name" value="BOI-RELATED E3 UBIQUITIN-PROTEIN LIGASE 2-RELATED"/>
    <property type="match status" value="1"/>
</dbReference>
<evidence type="ECO:0000256" key="1">
    <source>
        <dbReference type="ARBA" id="ARBA00022723"/>
    </source>
</evidence>
<dbReference type="PANTHER" id="PTHR42647">
    <property type="entry name" value="SBP (S-RIBONUCLEASE BINDING PROTEIN) FAMILY PROTEIN"/>
    <property type="match status" value="1"/>
</dbReference>
<keyword evidence="2" id="KW-0863">Zinc-finger</keyword>
<evidence type="ECO:0000256" key="2">
    <source>
        <dbReference type="ARBA" id="ARBA00022771"/>
    </source>
</evidence>
<dbReference type="Gramene" id="OIV92500">
    <property type="protein sequence ID" value="OIV92500"/>
    <property type="gene ID" value="TanjilG_02263"/>
</dbReference>
<dbReference type="Proteomes" id="UP000188354">
    <property type="component" value="Chromosome LG19"/>
</dbReference>
<dbReference type="EMBL" id="CM007379">
    <property type="protein sequence ID" value="OIV92500.1"/>
    <property type="molecule type" value="Genomic_DNA"/>
</dbReference>
<keyword evidence="3" id="KW-0862">Zinc</keyword>
<name>A0A4P1QQH0_LUPAN</name>
<evidence type="ECO:0000256" key="3">
    <source>
        <dbReference type="ARBA" id="ARBA00022833"/>
    </source>
</evidence>
<dbReference type="STRING" id="3871.A0A4P1QQH0"/>
<gene>
    <name evidence="4" type="ORF">TanjilG_02263</name>
</gene>
<accession>A0A4P1QQH0</accession>
<evidence type="ECO:0000313" key="4">
    <source>
        <dbReference type="EMBL" id="OIV92500.1"/>
    </source>
</evidence>
<proteinExistence type="predicted"/>
<keyword evidence="5" id="KW-1185">Reference proteome</keyword>
<dbReference type="GO" id="GO:0008270">
    <property type="term" value="F:zinc ion binding"/>
    <property type="evidence" value="ECO:0007669"/>
    <property type="project" value="UniProtKB-KW"/>
</dbReference>
<reference evidence="4 5" key="1">
    <citation type="journal article" date="2017" name="Plant Biotechnol. J.">
        <title>A comprehensive draft genome sequence for lupin (Lupinus angustifolius), an emerging health food: insights into plant-microbe interactions and legume evolution.</title>
        <authorList>
            <person name="Hane J.K."/>
            <person name="Ming Y."/>
            <person name="Kamphuis L.G."/>
            <person name="Nelson M.N."/>
            <person name="Garg G."/>
            <person name="Atkins C.A."/>
            <person name="Bayer P.E."/>
            <person name="Bravo A."/>
            <person name="Bringans S."/>
            <person name="Cannon S."/>
            <person name="Edwards D."/>
            <person name="Foley R."/>
            <person name="Gao L.L."/>
            <person name="Harrison M.J."/>
            <person name="Huang W."/>
            <person name="Hurgobin B."/>
            <person name="Li S."/>
            <person name="Liu C.W."/>
            <person name="McGrath A."/>
            <person name="Morahan G."/>
            <person name="Murray J."/>
            <person name="Weller J."/>
            <person name="Jian J."/>
            <person name="Singh K.B."/>
        </authorList>
    </citation>
    <scope>NUCLEOTIDE SEQUENCE [LARGE SCALE GENOMIC DNA]</scope>
    <source>
        <strain evidence="5">cv. Tanjil</strain>
        <tissue evidence="4">Whole plant</tissue>
    </source>
</reference>